<dbReference type="AlphaFoldDB" id="A0A1B6FTX0"/>
<accession>A0A1B6FTX0</accession>
<dbReference type="PANTHER" id="PTHR10609">
    <property type="entry name" value="BIOTINIDASE-RELATED"/>
    <property type="match status" value="1"/>
</dbReference>
<dbReference type="Gene3D" id="3.60.110.10">
    <property type="entry name" value="Carbon-nitrogen hydrolase"/>
    <property type="match status" value="1"/>
</dbReference>
<feature type="non-terminal residue" evidence="3">
    <location>
        <position position="1"/>
    </location>
</feature>
<dbReference type="InterPro" id="IPR036526">
    <property type="entry name" value="C-N_Hydrolase_sf"/>
</dbReference>
<feature type="domain" description="CN hydrolase" evidence="2">
    <location>
        <begin position="27"/>
        <end position="129"/>
    </location>
</feature>
<dbReference type="SUPFAM" id="SSF56317">
    <property type="entry name" value="Carbon-nitrogen hydrolase"/>
    <property type="match status" value="1"/>
</dbReference>
<comment type="similarity">
    <text evidence="1">Belongs to the carbon-nitrogen hydrolase superfamily. BTD/VNN family.</text>
</comment>
<evidence type="ECO:0000256" key="1">
    <source>
        <dbReference type="ARBA" id="ARBA00008225"/>
    </source>
</evidence>
<sequence>FYASLYFVHKQLPASSRNAHTKAANTYRVAVVEYSPSLDPSLDAEKNMMYNVKNYKEYIKTAGSTISADIIVFPEYGLTGHNNKDPYQIIPDPADQVVPCDHNSTYGAALVELSCAARDASIYVVLNLG</sequence>
<dbReference type="PANTHER" id="PTHR10609:SF14">
    <property type="entry name" value="BIOTINIDASE"/>
    <property type="match status" value="1"/>
</dbReference>
<dbReference type="Pfam" id="PF00795">
    <property type="entry name" value="CN_hydrolase"/>
    <property type="match status" value="1"/>
</dbReference>
<dbReference type="PROSITE" id="PS50263">
    <property type="entry name" value="CN_HYDROLASE"/>
    <property type="match status" value="1"/>
</dbReference>
<evidence type="ECO:0000313" key="3">
    <source>
        <dbReference type="EMBL" id="JAS53433.1"/>
    </source>
</evidence>
<reference evidence="3" key="1">
    <citation type="submission" date="2015-11" db="EMBL/GenBank/DDBJ databases">
        <title>De novo transcriptome assembly of four potential Pierce s Disease insect vectors from Arizona vineyards.</title>
        <authorList>
            <person name="Tassone E.E."/>
        </authorList>
    </citation>
    <scope>NUCLEOTIDE SEQUENCE</scope>
</reference>
<protein>
    <recommendedName>
        <fullName evidence="2">CN hydrolase domain-containing protein</fullName>
    </recommendedName>
</protein>
<feature type="non-terminal residue" evidence="3">
    <location>
        <position position="129"/>
    </location>
</feature>
<organism evidence="3">
    <name type="scientific">Cuerna arida</name>
    <dbReference type="NCBI Taxonomy" id="1464854"/>
    <lineage>
        <taxon>Eukaryota</taxon>
        <taxon>Metazoa</taxon>
        <taxon>Ecdysozoa</taxon>
        <taxon>Arthropoda</taxon>
        <taxon>Hexapoda</taxon>
        <taxon>Insecta</taxon>
        <taxon>Pterygota</taxon>
        <taxon>Neoptera</taxon>
        <taxon>Paraneoptera</taxon>
        <taxon>Hemiptera</taxon>
        <taxon>Auchenorrhyncha</taxon>
        <taxon>Membracoidea</taxon>
        <taxon>Cicadellidae</taxon>
        <taxon>Cicadellinae</taxon>
        <taxon>Proconiini</taxon>
        <taxon>Cuerna</taxon>
    </lineage>
</organism>
<dbReference type="EMBL" id="GECZ01016336">
    <property type="protein sequence ID" value="JAS53433.1"/>
    <property type="molecule type" value="Transcribed_RNA"/>
</dbReference>
<proteinExistence type="inferred from homology"/>
<dbReference type="InterPro" id="IPR040154">
    <property type="entry name" value="Biotinidase/VNN"/>
</dbReference>
<gene>
    <name evidence="3" type="ORF">g.46350</name>
</gene>
<dbReference type="InterPro" id="IPR003010">
    <property type="entry name" value="C-N_Hydrolase"/>
</dbReference>
<name>A0A1B6FTX0_9HEMI</name>
<evidence type="ECO:0000259" key="2">
    <source>
        <dbReference type="PROSITE" id="PS50263"/>
    </source>
</evidence>